<dbReference type="Pfam" id="PF07645">
    <property type="entry name" value="EGF_CA"/>
    <property type="match status" value="11"/>
</dbReference>
<feature type="domain" description="EGF-like" evidence="11">
    <location>
        <begin position="364"/>
        <end position="402"/>
    </location>
</feature>
<feature type="domain" description="EGF-like" evidence="11">
    <location>
        <begin position="138"/>
        <end position="179"/>
    </location>
</feature>
<comment type="caution">
    <text evidence="10">Lacks conserved residue(s) required for the propagation of feature annotation.</text>
</comment>
<dbReference type="PROSITE" id="PS01186">
    <property type="entry name" value="EGF_2"/>
    <property type="match status" value="1"/>
</dbReference>
<organism evidence="13 14">
    <name type="scientific">Phyllostomus discolor</name>
    <name type="common">pale spear-nosed bat</name>
    <dbReference type="NCBI Taxonomy" id="89673"/>
    <lineage>
        <taxon>Eukaryota</taxon>
        <taxon>Metazoa</taxon>
        <taxon>Chordata</taxon>
        <taxon>Craniata</taxon>
        <taxon>Vertebrata</taxon>
        <taxon>Euteleostomi</taxon>
        <taxon>Mammalia</taxon>
        <taxon>Eutheria</taxon>
        <taxon>Laurasiatheria</taxon>
        <taxon>Chiroptera</taxon>
        <taxon>Yangochiroptera</taxon>
        <taxon>Phyllostomidae</taxon>
        <taxon>Phyllostominae</taxon>
        <taxon>Phyllostomus</taxon>
    </lineage>
</organism>
<evidence type="ECO:0000256" key="10">
    <source>
        <dbReference type="PROSITE-ProRule" id="PRU00076"/>
    </source>
</evidence>
<evidence type="ECO:0000259" key="12">
    <source>
        <dbReference type="PROSITE" id="PS51364"/>
    </source>
</evidence>
<dbReference type="SUPFAM" id="SSF57581">
    <property type="entry name" value="TB module/8-cys domain"/>
    <property type="match status" value="1"/>
</dbReference>
<dbReference type="SMART" id="SM00179">
    <property type="entry name" value="EGF_CA"/>
    <property type="match status" value="13"/>
</dbReference>
<evidence type="ECO:0000256" key="8">
    <source>
        <dbReference type="ARBA" id="ARBA00023180"/>
    </source>
</evidence>
<dbReference type="EMBL" id="JABVXQ010000008">
    <property type="protein sequence ID" value="KAF6093704.1"/>
    <property type="molecule type" value="Genomic_DNA"/>
</dbReference>
<dbReference type="Gene3D" id="3.90.290.10">
    <property type="entry name" value="TGF-beta binding (TB) domain"/>
    <property type="match status" value="1"/>
</dbReference>
<reference evidence="13 14" key="1">
    <citation type="journal article" date="2020" name="Nature">
        <title>Six reference-quality genomes reveal evolution of bat adaptations.</title>
        <authorList>
            <person name="Jebb D."/>
            <person name="Huang Z."/>
            <person name="Pippel M."/>
            <person name="Hughes G.M."/>
            <person name="Lavrichenko K."/>
            <person name="Devanna P."/>
            <person name="Winkler S."/>
            <person name="Jermiin L.S."/>
            <person name="Skirmuntt E.C."/>
            <person name="Katzourakis A."/>
            <person name="Burkitt-Gray L."/>
            <person name="Ray D.A."/>
            <person name="Sullivan K.A.M."/>
            <person name="Roscito J.G."/>
            <person name="Kirilenko B.M."/>
            <person name="Davalos L.M."/>
            <person name="Corthals A.P."/>
            <person name="Power M.L."/>
            <person name="Jones G."/>
            <person name="Ransome R.D."/>
            <person name="Dechmann D.K.N."/>
            <person name="Locatelli A.G."/>
            <person name="Puechmaille S.J."/>
            <person name="Fedrigo O."/>
            <person name="Jarvis E.D."/>
            <person name="Hiller M."/>
            <person name="Vernes S.C."/>
            <person name="Myers E.W."/>
            <person name="Teeling E.C."/>
        </authorList>
    </citation>
    <scope>NUCLEOTIDE SEQUENCE [LARGE SCALE GENOMIC DNA]</scope>
    <source>
        <strain evidence="13">Bat1K_MPI-CBG_1</strain>
    </source>
</reference>
<dbReference type="Gene3D" id="2.10.25.10">
    <property type="entry name" value="Laminin"/>
    <property type="match status" value="14"/>
</dbReference>
<dbReference type="FunFam" id="2.10.25.10:FF:000014">
    <property type="entry name" value="Latent-transforming growth factor beta-binding protein 3"/>
    <property type="match status" value="1"/>
</dbReference>
<dbReference type="FunFam" id="2.10.25.10:FF:000133">
    <property type="entry name" value="Fibrillin 3"/>
    <property type="match status" value="1"/>
</dbReference>
<dbReference type="FunFam" id="2.10.25.10:FF:000038">
    <property type="entry name" value="Fibrillin 2"/>
    <property type="match status" value="2"/>
</dbReference>
<dbReference type="SUPFAM" id="SSF57196">
    <property type="entry name" value="EGF/Laminin"/>
    <property type="match status" value="2"/>
</dbReference>
<dbReference type="Proteomes" id="UP000664940">
    <property type="component" value="Unassembled WGS sequence"/>
</dbReference>
<dbReference type="AlphaFoldDB" id="A0A833ZJD1"/>
<name>A0A833ZJD1_9CHIR</name>
<dbReference type="CDD" id="cd00054">
    <property type="entry name" value="EGF_CA"/>
    <property type="match status" value="3"/>
</dbReference>
<evidence type="ECO:0000256" key="2">
    <source>
        <dbReference type="ARBA" id="ARBA00022525"/>
    </source>
</evidence>
<dbReference type="PROSITE" id="PS51364">
    <property type="entry name" value="TB"/>
    <property type="match status" value="1"/>
</dbReference>
<evidence type="ECO:0000313" key="13">
    <source>
        <dbReference type="EMBL" id="KAF6093704.1"/>
    </source>
</evidence>
<comment type="subcellular location">
    <subcellularLocation>
        <location evidence="1">Secreted</location>
        <location evidence="1">Extracellular space</location>
        <location evidence="1">Extracellular matrix</location>
    </subcellularLocation>
</comment>
<keyword evidence="3" id="KW-0272">Extracellular matrix</keyword>
<dbReference type="PANTHER" id="PTHR47333">
    <property type="entry name" value="VON WILLEBRAND FACTOR C AND EGF DOMAIN-CONTAINING PROTEIN"/>
    <property type="match status" value="1"/>
</dbReference>
<dbReference type="InterPro" id="IPR001881">
    <property type="entry name" value="EGF-like_Ca-bd_dom"/>
</dbReference>
<evidence type="ECO:0000313" key="14">
    <source>
        <dbReference type="Proteomes" id="UP000664940"/>
    </source>
</evidence>
<evidence type="ECO:0000256" key="4">
    <source>
        <dbReference type="ARBA" id="ARBA00022536"/>
    </source>
</evidence>
<keyword evidence="5" id="KW-0732">Signal</keyword>
<dbReference type="PROSITE" id="PS50026">
    <property type="entry name" value="EGF_3"/>
    <property type="match status" value="5"/>
</dbReference>
<keyword evidence="6" id="KW-0677">Repeat</keyword>
<gene>
    <name evidence="13" type="ORF">HJG60_004962</name>
</gene>
<dbReference type="FunFam" id="2.10.25.10:FF:000119">
    <property type="entry name" value="vitamin K-dependent protein S"/>
    <property type="match status" value="1"/>
</dbReference>
<dbReference type="InterPro" id="IPR009030">
    <property type="entry name" value="Growth_fac_rcpt_cys_sf"/>
</dbReference>
<dbReference type="PROSITE" id="PS00010">
    <property type="entry name" value="ASX_HYDROXYL"/>
    <property type="match status" value="5"/>
</dbReference>
<keyword evidence="8" id="KW-0325">Glycoprotein</keyword>
<feature type="domain" description="EGF-like" evidence="11">
    <location>
        <begin position="238"/>
        <end position="279"/>
    </location>
</feature>
<dbReference type="FunFam" id="2.10.25.10:FF:000002">
    <property type="entry name" value="Latent-transforming growth factor beta-binding protein 3"/>
    <property type="match status" value="1"/>
</dbReference>
<dbReference type="InterPro" id="IPR049883">
    <property type="entry name" value="NOTCH1_EGF-like"/>
</dbReference>
<evidence type="ECO:0000256" key="6">
    <source>
        <dbReference type="ARBA" id="ARBA00022737"/>
    </source>
</evidence>
<evidence type="ECO:0000256" key="1">
    <source>
        <dbReference type="ARBA" id="ARBA00004498"/>
    </source>
</evidence>
<dbReference type="InterPro" id="IPR017878">
    <property type="entry name" value="TB_dom"/>
</dbReference>
<accession>A0A833ZJD1</accession>
<evidence type="ECO:0000256" key="5">
    <source>
        <dbReference type="ARBA" id="ARBA00022729"/>
    </source>
</evidence>
<evidence type="ECO:0000256" key="3">
    <source>
        <dbReference type="ARBA" id="ARBA00022530"/>
    </source>
</evidence>
<dbReference type="GO" id="GO:0005509">
    <property type="term" value="F:calcium ion binding"/>
    <property type="evidence" value="ECO:0007669"/>
    <property type="project" value="InterPro"/>
</dbReference>
<dbReference type="InterPro" id="IPR036773">
    <property type="entry name" value="TB_dom_sf"/>
</dbReference>
<dbReference type="PROSITE" id="PS01187">
    <property type="entry name" value="EGF_CA"/>
    <property type="match status" value="5"/>
</dbReference>
<keyword evidence="7" id="KW-1015">Disulfide bond</keyword>
<dbReference type="InterPro" id="IPR018097">
    <property type="entry name" value="EGF_Ca-bd_CS"/>
</dbReference>
<comment type="function">
    <text evidence="9">Hormone that targets the liver to increase plasma glucose levels. Secreted by white adipose tissue and circulates in the plasma. Acts in response to fasting and promotes blood glucose elevation by binding to the surface of hepatocytes. Promotes hepatocyte glucose release by activating the protein kinase A activity in the liver, resulting in rapid glucose release into the circulation.</text>
</comment>
<evidence type="ECO:0000259" key="11">
    <source>
        <dbReference type="PROSITE" id="PS50026"/>
    </source>
</evidence>
<dbReference type="SUPFAM" id="SSF57184">
    <property type="entry name" value="Growth factor receptor domain"/>
    <property type="match status" value="4"/>
</dbReference>
<dbReference type="InterPro" id="IPR052080">
    <property type="entry name" value="vWF_C/EGF_Fibrillin"/>
</dbReference>
<keyword evidence="2" id="KW-0964">Secreted</keyword>
<comment type="caution">
    <text evidence="13">The sequence shown here is derived from an EMBL/GenBank/DDBJ whole genome shotgun (WGS) entry which is preliminary data.</text>
</comment>
<keyword evidence="4 10" id="KW-0245">EGF-like domain</keyword>
<feature type="domain" description="TB" evidence="12">
    <location>
        <begin position="450"/>
        <end position="503"/>
    </location>
</feature>
<proteinExistence type="predicted"/>
<dbReference type="FunFam" id="2.10.25.10:FF:000003">
    <property type="entry name" value="fibrillin-1 isoform X1"/>
    <property type="match status" value="1"/>
</dbReference>
<evidence type="ECO:0000256" key="9">
    <source>
        <dbReference type="ARBA" id="ARBA00057266"/>
    </source>
</evidence>
<dbReference type="PANTHER" id="PTHR47333:SF4">
    <property type="entry name" value="EGF-LIKE DOMAIN-CONTAINING PROTEIN"/>
    <property type="match status" value="1"/>
</dbReference>
<evidence type="ECO:0000256" key="7">
    <source>
        <dbReference type="ARBA" id="ARBA00023157"/>
    </source>
</evidence>
<dbReference type="InterPro" id="IPR000152">
    <property type="entry name" value="EGF-type_Asp/Asn_hydroxyl_site"/>
</dbReference>
<dbReference type="SMART" id="SM00181">
    <property type="entry name" value="EGF"/>
    <property type="match status" value="11"/>
</dbReference>
<protein>
    <submittedName>
        <fullName evidence="13">Fibrillin 3</fullName>
    </submittedName>
</protein>
<feature type="domain" description="EGF-like" evidence="11">
    <location>
        <begin position="96"/>
        <end position="137"/>
    </location>
</feature>
<dbReference type="InterPro" id="IPR000742">
    <property type="entry name" value="EGF"/>
</dbReference>
<feature type="domain" description="EGF-like" evidence="11">
    <location>
        <begin position="32"/>
        <end position="70"/>
    </location>
</feature>
<sequence length="793" mass="86070">MTHSQCINIISTFQCSCHAGFQNTPDREGCMDLDECVLQEHQCGPGADCFNAPGSYHCACCLGFAGDSFSCEAEYRSLCPGGEGFQPNPITVILEDIDECQDLPGLCWGGNCVNLFGSFQCKCPPGHHLQEGTHICEDIDECSVHWGICGPGTCYNTLGNYMCVCPEDYLQVDSGSNCLGSSAQGPQMFPPAGLPLMLMHFSDIDECREIPTICARGVCVNQVGSFLCEYPTGFSYNNVDECASGESSCQQNAKCINIPGSYHCKCAQGYKLLPGGACVGHECQETLNVCSHGKCVDTEGGYICLCRCGSWASADQTLCVDMDECVTWAWLVCIFGQCLNTAGSFHYLCQDRFELTPNEKNCIDINECLSLAGICLSGTCQNLQGFFHCICPPSFQVQNDCYVNVSEYLKEPTLCLSGACTNSPGSFQYLCLPGFALSDNGHCCFDTQQSFCFTCFEAGRCLVLKDFNTTKVWYCCSQRPGEGRKDPCELCPQEGSAAFQEPCPFGHGAAPGPDEMWEDMNECAENPNICASGLYVNTDCSFHCECPLGCSLDLISISCVDTDKCFTGHPCGEGTYTNIIGSFECAYADGFEPGPMMTCEDVDECSQAPTPCAFVYRNMKGSFLCAFPLGYLLEEDSRTCRDLDECTSRQHNCKFFCINTIGTFICCCPSGFTQHHQACFDNATTLPAASAVTAIRASLWAAQAAAVKAELGFRWHPGLGSSSEGPWVSLDLEALLTLGLNLSCLGLAEHTLELQPALQSLGGWVCYIIACGNKQSFFHMYHFLDLSSLQLGH</sequence>